<dbReference type="KEGG" id="thal:A1OE_704"/>
<evidence type="ECO:0000313" key="1">
    <source>
        <dbReference type="EMBL" id="AFX98892.1"/>
    </source>
</evidence>
<dbReference type="AlphaFoldDB" id="K7YN15"/>
<evidence type="ECO:0000313" key="2">
    <source>
        <dbReference type="Proteomes" id="UP000010077"/>
    </source>
</evidence>
<organism evidence="1 2">
    <name type="scientific">Candidatus Endolissoclinum faulkneri L2</name>
    <dbReference type="NCBI Taxonomy" id="1193729"/>
    <lineage>
        <taxon>Bacteria</taxon>
        <taxon>Pseudomonadati</taxon>
        <taxon>Pseudomonadota</taxon>
        <taxon>Alphaproteobacteria</taxon>
        <taxon>Rhodospirillales</taxon>
        <taxon>Rhodospirillaceae</taxon>
        <taxon>Candidatus Endolissoclinum</taxon>
    </lineage>
</organism>
<gene>
    <name evidence="1" type="ORF">A1OE_704</name>
</gene>
<dbReference type="EMBL" id="CP003539">
    <property type="protein sequence ID" value="AFX98892.1"/>
    <property type="molecule type" value="Genomic_DNA"/>
</dbReference>
<sequence length="42" mass="4949">MTTQRILAEYSKTNNLPIVLLIFNLIKYYTACYYTSHYIGTI</sequence>
<proteinExistence type="predicted"/>
<reference evidence="1 2" key="1">
    <citation type="journal article" date="2012" name="Proc. Natl. Acad. Sci. U.S.A.">
        <title>Genome streamlining and chemical defense in a coral reef symbiosis.</title>
        <authorList>
            <person name="Kwan J.C."/>
            <person name="Donia M.S."/>
            <person name="Han A.W."/>
            <person name="Hirose E."/>
            <person name="Haygood M.G."/>
            <person name="Schmidt E.W."/>
        </authorList>
    </citation>
    <scope>NUCLEOTIDE SEQUENCE [LARGE SCALE GENOMIC DNA]</scope>
    <source>
        <strain evidence="1 2">L2</strain>
    </source>
</reference>
<name>K7YN15_9PROT</name>
<keyword evidence="2" id="KW-1185">Reference proteome</keyword>
<protein>
    <submittedName>
        <fullName evidence="1">Uncharacterized protein</fullName>
    </submittedName>
</protein>
<dbReference type="HOGENOM" id="CLU_3248755_0_0_5"/>
<accession>K7YN15</accession>
<dbReference type="Proteomes" id="UP000010077">
    <property type="component" value="Chromosome"/>
</dbReference>